<reference evidence="2" key="1">
    <citation type="journal article" date="2011" name="Stand. Genomic Sci.">
        <title>Non-contiguous finished genome sequence of the opportunistic oral pathogen Prevotella multisaccharivorax type strain (PPPA20).</title>
        <authorList>
            <person name="Pati A."/>
            <person name="Gronow S."/>
            <person name="Lu M."/>
            <person name="Lapidus A."/>
            <person name="Nolan M."/>
            <person name="Lucas S."/>
            <person name="Hammon N."/>
            <person name="Deshpande S."/>
            <person name="Cheng J.F."/>
            <person name="Tapia R."/>
            <person name="Han C."/>
            <person name="Goodwin L."/>
            <person name="Pitluck S."/>
            <person name="Liolios K."/>
            <person name="Pagani I."/>
            <person name="Mavromatis K."/>
            <person name="Mikhailova N."/>
            <person name="Huntemann M."/>
            <person name="Chen A."/>
            <person name="Palaniappan K."/>
            <person name="Land M."/>
            <person name="Hauser L."/>
            <person name="Detter J.C."/>
            <person name="Brambilla E.M."/>
            <person name="Rohde M."/>
            <person name="Goker M."/>
            <person name="Woyke T."/>
            <person name="Bristow J."/>
            <person name="Eisen J.A."/>
            <person name="Markowitz V."/>
            <person name="Hugenholtz P."/>
            <person name="Kyrpides N.C."/>
            <person name="Klenk H.P."/>
            <person name="Ivanova N."/>
        </authorList>
    </citation>
    <scope>NUCLEOTIDE SEQUENCE [LARGE SCALE GENOMIC DNA]</scope>
    <source>
        <strain evidence="2">DSM 17128</strain>
    </source>
</reference>
<dbReference type="Proteomes" id="UP000002772">
    <property type="component" value="Unassembled WGS sequence"/>
</dbReference>
<gene>
    <name evidence="1" type="ORF">Premu_0114</name>
</gene>
<dbReference type="EMBL" id="GL945017">
    <property type="protein sequence ID" value="EGN55606.1"/>
    <property type="molecule type" value="Genomic_DNA"/>
</dbReference>
<dbReference type="AlphaFoldDB" id="F8N8W1"/>
<dbReference type="OrthoDB" id="1083195at2"/>
<organism evidence="1 2">
    <name type="scientific">Hallella multisaccharivorax DSM 17128</name>
    <dbReference type="NCBI Taxonomy" id="688246"/>
    <lineage>
        <taxon>Bacteria</taxon>
        <taxon>Pseudomonadati</taxon>
        <taxon>Bacteroidota</taxon>
        <taxon>Bacteroidia</taxon>
        <taxon>Bacteroidales</taxon>
        <taxon>Prevotellaceae</taxon>
        <taxon>Hallella</taxon>
    </lineage>
</organism>
<protein>
    <submittedName>
        <fullName evidence="1">Uncharacterized protein</fullName>
    </submittedName>
</protein>
<evidence type="ECO:0000313" key="2">
    <source>
        <dbReference type="Proteomes" id="UP000002772"/>
    </source>
</evidence>
<accession>F8N8W1</accession>
<dbReference type="STRING" id="688246.Premu_0114"/>
<proteinExistence type="predicted"/>
<sequence>MKATPKLDEVAARLKYAANLFSLMPVYVNRMDTGDFEGVEYAMKVLDGIEKAWKIAKKNVITPKDVENELLGVCPDIADIPKYIAIVGTKFNQVGLPIDIESYADMTNENVQRLNNINQIPVNLRNDITLCLHLWGDYCQMWVMAVKNIISNLREYAENYKKVLTGNITPNKPQQLQASTPLSVELQTDEAIKRFDRAEKAGIIVRTATGYKKNNITKAQLAYFLQKIYQADPQSGTQFPETELNNLFGESRLGKAAGKLVDNNSGKPRGYRIIDDLFID</sequence>
<keyword evidence="2" id="KW-1185">Reference proteome</keyword>
<dbReference type="HOGENOM" id="CLU_993421_0_0_10"/>
<evidence type="ECO:0000313" key="1">
    <source>
        <dbReference type="EMBL" id="EGN55606.1"/>
    </source>
</evidence>
<name>F8N8W1_9BACT</name>
<dbReference type="RefSeq" id="WP_007572260.1">
    <property type="nucleotide sequence ID" value="NZ_BPTS01000001.1"/>
</dbReference>